<keyword evidence="4" id="KW-1185">Reference proteome</keyword>
<dbReference type="InterPro" id="IPR011058">
    <property type="entry name" value="Cyanovirin-N"/>
</dbReference>
<gene>
    <name evidence="3" type="ORF">B0T17DRAFT_496277</name>
</gene>
<feature type="domain" description="Cyanovirin-N" evidence="2">
    <location>
        <begin position="25"/>
        <end position="132"/>
    </location>
</feature>
<dbReference type="EMBL" id="JAULSR010000005">
    <property type="protein sequence ID" value="KAK0618589.1"/>
    <property type="molecule type" value="Genomic_DNA"/>
</dbReference>
<dbReference type="SUPFAM" id="SSF51322">
    <property type="entry name" value="Cyanovirin-N"/>
    <property type="match status" value="1"/>
</dbReference>
<organism evidence="3 4">
    <name type="scientific">Bombardia bombarda</name>
    <dbReference type="NCBI Taxonomy" id="252184"/>
    <lineage>
        <taxon>Eukaryota</taxon>
        <taxon>Fungi</taxon>
        <taxon>Dikarya</taxon>
        <taxon>Ascomycota</taxon>
        <taxon>Pezizomycotina</taxon>
        <taxon>Sordariomycetes</taxon>
        <taxon>Sordariomycetidae</taxon>
        <taxon>Sordariales</taxon>
        <taxon>Lasiosphaeriaceae</taxon>
        <taxon>Bombardia</taxon>
    </lineage>
</organism>
<reference evidence="3" key="1">
    <citation type="submission" date="2023-06" db="EMBL/GenBank/DDBJ databases">
        <title>Genome-scale phylogeny and comparative genomics of the fungal order Sordariales.</title>
        <authorList>
            <consortium name="Lawrence Berkeley National Laboratory"/>
            <person name="Hensen N."/>
            <person name="Bonometti L."/>
            <person name="Westerberg I."/>
            <person name="Brannstrom I.O."/>
            <person name="Guillou S."/>
            <person name="Cros-Aarteil S."/>
            <person name="Calhoun S."/>
            <person name="Haridas S."/>
            <person name="Kuo A."/>
            <person name="Mondo S."/>
            <person name="Pangilinan J."/>
            <person name="Riley R."/>
            <person name="LaButti K."/>
            <person name="Andreopoulos B."/>
            <person name="Lipzen A."/>
            <person name="Chen C."/>
            <person name="Yanf M."/>
            <person name="Daum C."/>
            <person name="Ng V."/>
            <person name="Clum A."/>
            <person name="Steindorff A."/>
            <person name="Ohm R."/>
            <person name="Martin F."/>
            <person name="Silar P."/>
            <person name="Natvig D."/>
            <person name="Lalanne C."/>
            <person name="Gautier V."/>
            <person name="Ament-velasquez S.L."/>
            <person name="Kruys A."/>
            <person name="Hutchinson M.I."/>
            <person name="Powell A.J."/>
            <person name="Barry K."/>
            <person name="Miller A.N."/>
            <person name="Grigoriev I.V."/>
            <person name="Debuchy R."/>
            <person name="Gladieux P."/>
            <person name="Thoren M.H."/>
            <person name="Johannesson H."/>
        </authorList>
    </citation>
    <scope>NUCLEOTIDE SEQUENCE</scope>
    <source>
        <strain evidence="3">SMH3391-2</strain>
    </source>
</reference>
<proteinExistence type="predicted"/>
<keyword evidence="1" id="KW-0732">Signal</keyword>
<evidence type="ECO:0000256" key="1">
    <source>
        <dbReference type="SAM" id="SignalP"/>
    </source>
</evidence>
<comment type="caution">
    <text evidence="3">The sequence shown here is derived from an EMBL/GenBank/DDBJ whole genome shotgun (WGS) entry which is preliminary data.</text>
</comment>
<dbReference type="Proteomes" id="UP001174934">
    <property type="component" value="Unassembled WGS sequence"/>
</dbReference>
<protein>
    <recommendedName>
        <fullName evidence="2">Cyanovirin-N domain-containing protein</fullName>
    </recommendedName>
</protein>
<feature type="signal peptide" evidence="1">
    <location>
        <begin position="1"/>
        <end position="20"/>
    </location>
</feature>
<feature type="chain" id="PRO_5041328163" description="Cyanovirin-N domain-containing protein" evidence="1">
    <location>
        <begin position="21"/>
        <end position="144"/>
    </location>
</feature>
<dbReference type="SMART" id="SM01111">
    <property type="entry name" value="CVNH"/>
    <property type="match status" value="1"/>
</dbReference>
<dbReference type="InterPro" id="IPR036673">
    <property type="entry name" value="Cyanovirin-N_sf"/>
</dbReference>
<evidence type="ECO:0000259" key="2">
    <source>
        <dbReference type="SMART" id="SM01111"/>
    </source>
</evidence>
<sequence length="144" mass="15612">MVRIIAAAVAILTLGRQASAEAAGGFVDRCAYQGANLTDGHWLGIYCRNKDTQIFGYNYTWIDLDYCLGNSAGNLISYSKGNFSGSCNNCTIAHDDSTLAMSCVCLDTNKQYRKSTLDLNTTIHDSNGCAGCFDHFGNKTWEGP</sequence>
<evidence type="ECO:0000313" key="4">
    <source>
        <dbReference type="Proteomes" id="UP001174934"/>
    </source>
</evidence>
<evidence type="ECO:0000313" key="3">
    <source>
        <dbReference type="EMBL" id="KAK0618589.1"/>
    </source>
</evidence>
<accession>A0AA40BYX6</accession>
<dbReference type="AlphaFoldDB" id="A0AA40BYX6"/>
<dbReference type="Pfam" id="PF08881">
    <property type="entry name" value="CVNH"/>
    <property type="match status" value="1"/>
</dbReference>
<name>A0AA40BYX6_9PEZI</name>
<dbReference type="Gene3D" id="2.30.60.10">
    <property type="entry name" value="Cyanovirin-N"/>
    <property type="match status" value="1"/>
</dbReference>